<evidence type="ECO:0000313" key="2">
    <source>
        <dbReference type="Proteomes" id="UP000570493"/>
    </source>
</evidence>
<dbReference type="Proteomes" id="UP000570493">
    <property type="component" value="Unassembled WGS sequence"/>
</dbReference>
<reference evidence="1" key="1">
    <citation type="submission" date="2020-04" db="EMBL/GenBank/DDBJ databases">
        <title>Genome Sequencing for Pseudoaltermonas arctica.</title>
        <authorList>
            <person name="Elkins N.S."/>
        </authorList>
    </citation>
    <scope>NUCLEOTIDE SEQUENCE [LARGE SCALE GENOMIC DNA]</scope>
    <source>
        <strain evidence="1">NEC-BIFX-2020_0012</strain>
    </source>
</reference>
<accession>A0A7Y0DW99</accession>
<sequence>MNTYLLRKPTETCDVIDLDIVEMTNQIIDKTGQPFDEILEVVMDDIPRGKKTLLELSEHGFVCKHEPRAKKQNYDVNLYGCFLVLNRRAYNCLNEAIINCGEFVPLKTDSEEMFLFNTLNFASEDLTLTEKAYLDGYEDGLKTLVFDTNDIQDKLLFKSKLQGGLSVYCTDDFKKLITDNNLSGINFNKDLLSCF</sequence>
<evidence type="ECO:0000313" key="1">
    <source>
        <dbReference type="EMBL" id="NMM42775.1"/>
    </source>
</evidence>
<name>A0A7Y0DW99_9GAMM</name>
<comment type="caution">
    <text evidence="1">The sequence shown here is derived from an EMBL/GenBank/DDBJ whole genome shotgun (WGS) entry which is preliminary data.</text>
</comment>
<gene>
    <name evidence="1" type="ORF">HHO47_18725</name>
</gene>
<protein>
    <submittedName>
        <fullName evidence="1">Uncharacterized protein</fullName>
    </submittedName>
</protein>
<proteinExistence type="predicted"/>
<organism evidence="1 2">
    <name type="scientific">Pseudoalteromonas arctica</name>
    <dbReference type="NCBI Taxonomy" id="394751"/>
    <lineage>
        <taxon>Bacteria</taxon>
        <taxon>Pseudomonadati</taxon>
        <taxon>Pseudomonadota</taxon>
        <taxon>Gammaproteobacteria</taxon>
        <taxon>Alteromonadales</taxon>
        <taxon>Pseudoalteromonadaceae</taxon>
        <taxon>Pseudoalteromonas</taxon>
    </lineage>
</organism>
<dbReference type="AlphaFoldDB" id="A0A7Y0DW99"/>
<keyword evidence="2" id="KW-1185">Reference proteome</keyword>
<dbReference type="RefSeq" id="WP_169021663.1">
    <property type="nucleotide sequence ID" value="NZ_JABBMT010000065.1"/>
</dbReference>
<dbReference type="EMBL" id="JABBMT010000065">
    <property type="protein sequence ID" value="NMM42775.1"/>
    <property type="molecule type" value="Genomic_DNA"/>
</dbReference>